<keyword evidence="4" id="KW-1185">Reference proteome</keyword>
<dbReference type="EMBL" id="AP027729">
    <property type="protein sequence ID" value="BDZ42288.1"/>
    <property type="molecule type" value="Genomic_DNA"/>
</dbReference>
<keyword evidence="2" id="KW-0732">Signal</keyword>
<feature type="chain" id="PRO_5045629919" evidence="2">
    <location>
        <begin position="32"/>
        <end position="158"/>
    </location>
</feature>
<evidence type="ECO:0000313" key="4">
    <source>
        <dbReference type="Proteomes" id="UP001321475"/>
    </source>
</evidence>
<feature type="compositionally biased region" description="Polar residues" evidence="1">
    <location>
        <begin position="145"/>
        <end position="158"/>
    </location>
</feature>
<feature type="compositionally biased region" description="Low complexity" evidence="1">
    <location>
        <begin position="89"/>
        <end position="118"/>
    </location>
</feature>
<evidence type="ECO:0000313" key="3">
    <source>
        <dbReference type="EMBL" id="BDZ42288.1"/>
    </source>
</evidence>
<feature type="region of interest" description="Disordered" evidence="1">
    <location>
        <begin position="138"/>
        <end position="158"/>
    </location>
</feature>
<organism evidence="3 4">
    <name type="scientific">Paraoerskovia sediminicola</name>
    <dbReference type="NCBI Taxonomy" id="1138587"/>
    <lineage>
        <taxon>Bacteria</taxon>
        <taxon>Bacillati</taxon>
        <taxon>Actinomycetota</taxon>
        <taxon>Actinomycetes</taxon>
        <taxon>Micrococcales</taxon>
        <taxon>Cellulomonadaceae</taxon>
        <taxon>Paraoerskovia</taxon>
    </lineage>
</organism>
<protein>
    <submittedName>
        <fullName evidence="3">Uncharacterized protein</fullName>
    </submittedName>
</protein>
<gene>
    <name evidence="3" type="ORF">GCM10025865_15870</name>
</gene>
<reference evidence="4" key="1">
    <citation type="journal article" date="2019" name="Int. J. Syst. Evol. Microbiol.">
        <title>The Global Catalogue of Microorganisms (GCM) 10K type strain sequencing project: providing services to taxonomists for standard genome sequencing and annotation.</title>
        <authorList>
            <consortium name="The Broad Institute Genomics Platform"/>
            <consortium name="The Broad Institute Genome Sequencing Center for Infectious Disease"/>
            <person name="Wu L."/>
            <person name="Ma J."/>
        </authorList>
    </citation>
    <scope>NUCLEOTIDE SEQUENCE [LARGE SCALE GENOMIC DNA]</scope>
    <source>
        <strain evidence="4">NBRC 108565</strain>
    </source>
</reference>
<evidence type="ECO:0000256" key="2">
    <source>
        <dbReference type="SAM" id="SignalP"/>
    </source>
</evidence>
<dbReference type="Proteomes" id="UP001321475">
    <property type="component" value="Chromosome"/>
</dbReference>
<proteinExistence type="predicted"/>
<accession>A0ABM8G2G0</accession>
<evidence type="ECO:0000256" key="1">
    <source>
        <dbReference type="SAM" id="MobiDB-lite"/>
    </source>
</evidence>
<name>A0ABM8G2G0_9CELL</name>
<feature type="compositionally biased region" description="Acidic residues" evidence="1">
    <location>
        <begin position="65"/>
        <end position="88"/>
    </location>
</feature>
<feature type="region of interest" description="Disordered" evidence="1">
    <location>
        <begin position="59"/>
        <end position="118"/>
    </location>
</feature>
<dbReference type="RefSeq" id="WP_286219278.1">
    <property type="nucleotide sequence ID" value="NZ_AP027729.1"/>
</dbReference>
<feature type="signal peptide" evidence="2">
    <location>
        <begin position="1"/>
        <end position="31"/>
    </location>
</feature>
<sequence>MKHTKFKAPLATALAASLVLAGTLGAAPAFADDAAADASEQEVAQTETPDADVVSAIGSAAAVDEAAEPEAEPAADEPEPEPAEEAAPAEEPAPAEEQAPAEQPAPAAAPRAAAVQPQVETTVAPKLNAGFVCKVAQDGPVENVPTGQEFSAGTTSSR</sequence>